<sequence length="222" mass="25064">MTQLHSFSFIKKLQNHFANITETSAVLRFQLMNKELEIEEQRTLTITMFPYFGATVIILSLFMLFTLVDFPLYRSQHIESFFGVLSPGMAVWTAVGFLWWAGYEFSNILAIVPFLTVTIGIDDAFLILAGWRHSTKGASLEQRMGESVAASRASVTVTAVTDVLCFAIGLFSNMPVVRLFCIYTTVALFILFLYQMTFFCGIVCVLGKRQIAIEKSRESENT</sequence>
<reference evidence="9" key="1">
    <citation type="submission" date="2023-10" db="EMBL/GenBank/DDBJ databases">
        <title>Genome assembly of Pristionchus species.</title>
        <authorList>
            <person name="Yoshida K."/>
            <person name="Sommer R.J."/>
        </authorList>
    </citation>
    <scope>NUCLEOTIDE SEQUENCE</scope>
    <source>
        <strain evidence="9">RS0144</strain>
    </source>
</reference>
<feature type="transmembrane region" description="Helical" evidence="7">
    <location>
        <begin position="48"/>
        <end position="68"/>
    </location>
</feature>
<feature type="non-terminal residue" evidence="9">
    <location>
        <position position="222"/>
    </location>
</feature>
<comment type="caution">
    <text evidence="9">The sequence shown here is derived from an EMBL/GenBank/DDBJ whole genome shotgun (WGS) entry which is preliminary data.</text>
</comment>
<dbReference type="Proteomes" id="UP001432027">
    <property type="component" value="Unassembled WGS sequence"/>
</dbReference>
<dbReference type="PROSITE" id="PS50156">
    <property type="entry name" value="SSD"/>
    <property type="match status" value="1"/>
</dbReference>
<feature type="transmembrane region" description="Helical" evidence="7">
    <location>
        <begin position="177"/>
        <end position="207"/>
    </location>
</feature>
<dbReference type="PANTHER" id="PTHR10796:SF103">
    <property type="entry name" value="SSD DOMAIN-CONTAINING PROTEIN"/>
    <property type="match status" value="1"/>
</dbReference>
<dbReference type="InterPro" id="IPR000731">
    <property type="entry name" value="SSD"/>
</dbReference>
<protein>
    <recommendedName>
        <fullName evidence="8">SSD domain-containing protein</fullName>
    </recommendedName>
</protein>
<evidence type="ECO:0000256" key="1">
    <source>
        <dbReference type="ARBA" id="ARBA00004141"/>
    </source>
</evidence>
<dbReference type="GO" id="GO:0018996">
    <property type="term" value="P:molting cycle, collagen and cuticulin-based cuticle"/>
    <property type="evidence" value="ECO:0007669"/>
    <property type="project" value="TreeGrafter"/>
</dbReference>
<keyword evidence="6" id="KW-0325">Glycoprotein</keyword>
<evidence type="ECO:0000256" key="6">
    <source>
        <dbReference type="ARBA" id="ARBA00023180"/>
    </source>
</evidence>
<organism evidence="9 10">
    <name type="scientific">Pristionchus entomophagus</name>
    <dbReference type="NCBI Taxonomy" id="358040"/>
    <lineage>
        <taxon>Eukaryota</taxon>
        <taxon>Metazoa</taxon>
        <taxon>Ecdysozoa</taxon>
        <taxon>Nematoda</taxon>
        <taxon>Chromadorea</taxon>
        <taxon>Rhabditida</taxon>
        <taxon>Rhabditina</taxon>
        <taxon>Diplogasteromorpha</taxon>
        <taxon>Diplogasteroidea</taxon>
        <taxon>Neodiplogasteridae</taxon>
        <taxon>Pristionchus</taxon>
    </lineage>
</organism>
<dbReference type="GO" id="GO:0030659">
    <property type="term" value="C:cytoplasmic vesicle membrane"/>
    <property type="evidence" value="ECO:0007669"/>
    <property type="project" value="TreeGrafter"/>
</dbReference>
<evidence type="ECO:0000256" key="3">
    <source>
        <dbReference type="ARBA" id="ARBA00022692"/>
    </source>
</evidence>
<feature type="transmembrane region" description="Helical" evidence="7">
    <location>
        <begin position="152"/>
        <end position="171"/>
    </location>
</feature>
<feature type="domain" description="SSD" evidence="8">
    <location>
        <begin position="48"/>
        <end position="205"/>
    </location>
</feature>
<comment type="similarity">
    <text evidence="2">Belongs to the patched family.</text>
</comment>
<keyword evidence="5 7" id="KW-0472">Membrane</keyword>
<gene>
    <name evidence="9" type="ORF">PENTCL1PPCAC_5842</name>
</gene>
<dbReference type="EMBL" id="BTSX01000002">
    <property type="protein sequence ID" value="GMS83667.1"/>
    <property type="molecule type" value="Genomic_DNA"/>
</dbReference>
<keyword evidence="10" id="KW-1185">Reference proteome</keyword>
<evidence type="ECO:0000259" key="8">
    <source>
        <dbReference type="PROSITE" id="PS50156"/>
    </source>
</evidence>
<evidence type="ECO:0000256" key="5">
    <source>
        <dbReference type="ARBA" id="ARBA00023136"/>
    </source>
</evidence>
<dbReference type="Gene3D" id="1.20.1640.10">
    <property type="entry name" value="Multidrug efflux transporter AcrB transmembrane domain"/>
    <property type="match status" value="1"/>
</dbReference>
<feature type="transmembrane region" description="Helical" evidence="7">
    <location>
        <begin position="108"/>
        <end position="131"/>
    </location>
</feature>
<proteinExistence type="inferred from homology"/>
<dbReference type="SUPFAM" id="SSF82866">
    <property type="entry name" value="Multidrug efflux transporter AcrB transmembrane domain"/>
    <property type="match status" value="1"/>
</dbReference>
<evidence type="ECO:0000256" key="2">
    <source>
        <dbReference type="ARBA" id="ARBA00005585"/>
    </source>
</evidence>
<accession>A0AAV5SK11</accession>
<name>A0AAV5SK11_9BILA</name>
<evidence type="ECO:0000256" key="7">
    <source>
        <dbReference type="SAM" id="Phobius"/>
    </source>
</evidence>
<evidence type="ECO:0000256" key="4">
    <source>
        <dbReference type="ARBA" id="ARBA00022989"/>
    </source>
</evidence>
<feature type="transmembrane region" description="Helical" evidence="7">
    <location>
        <begin position="80"/>
        <end position="102"/>
    </location>
</feature>
<dbReference type="PANTHER" id="PTHR10796">
    <property type="entry name" value="PATCHED-RELATED"/>
    <property type="match status" value="1"/>
</dbReference>
<comment type="subcellular location">
    <subcellularLocation>
        <location evidence="1">Membrane</location>
        <topology evidence="1">Multi-pass membrane protein</topology>
    </subcellularLocation>
</comment>
<evidence type="ECO:0000313" key="10">
    <source>
        <dbReference type="Proteomes" id="UP001432027"/>
    </source>
</evidence>
<dbReference type="Pfam" id="PF02460">
    <property type="entry name" value="Patched"/>
    <property type="match status" value="1"/>
</dbReference>
<dbReference type="GO" id="GO:0006897">
    <property type="term" value="P:endocytosis"/>
    <property type="evidence" value="ECO:0007669"/>
    <property type="project" value="TreeGrafter"/>
</dbReference>
<evidence type="ECO:0000313" key="9">
    <source>
        <dbReference type="EMBL" id="GMS83667.1"/>
    </source>
</evidence>
<dbReference type="GO" id="GO:0005886">
    <property type="term" value="C:plasma membrane"/>
    <property type="evidence" value="ECO:0007669"/>
    <property type="project" value="TreeGrafter"/>
</dbReference>
<dbReference type="InterPro" id="IPR051697">
    <property type="entry name" value="Patched_domain-protein"/>
</dbReference>
<keyword evidence="3 7" id="KW-0812">Transmembrane</keyword>
<keyword evidence="4 7" id="KW-1133">Transmembrane helix</keyword>
<dbReference type="InterPro" id="IPR003392">
    <property type="entry name" value="PTHD_SSD"/>
</dbReference>
<dbReference type="AlphaFoldDB" id="A0AAV5SK11"/>